<comment type="caution">
    <text evidence="9">The sequence shown here is derived from an EMBL/GenBank/DDBJ whole genome shotgun (WGS) entry which is preliminary data.</text>
</comment>
<dbReference type="GO" id="GO:0033214">
    <property type="term" value="P:siderophore-iron import into cell"/>
    <property type="evidence" value="ECO:0007669"/>
    <property type="project" value="TreeGrafter"/>
</dbReference>
<dbReference type="Gene3D" id="1.10.3470.10">
    <property type="entry name" value="ABC transporter involved in vitamin B12 uptake, BtuC"/>
    <property type="match status" value="1"/>
</dbReference>
<accession>A0A934I1L7</accession>
<keyword evidence="5 8" id="KW-0812">Transmembrane</keyword>
<evidence type="ECO:0000256" key="2">
    <source>
        <dbReference type="ARBA" id="ARBA00007935"/>
    </source>
</evidence>
<sequence>MDNIALKSLEMRIIRGIIYWTMGSFHTSNWNKVFSCLPFITIGILVIYILRWKINILALGYREAKIFGVNLERNKIFIIIAATLLGAPFFIVLLRKTRAGGWH</sequence>
<feature type="transmembrane region" description="Helical" evidence="8">
    <location>
        <begin position="33"/>
        <end position="54"/>
    </location>
</feature>
<evidence type="ECO:0000256" key="4">
    <source>
        <dbReference type="ARBA" id="ARBA00022475"/>
    </source>
</evidence>
<keyword evidence="3" id="KW-0813">Transport</keyword>
<organism evidence="9 10">
    <name type="scientific">Clostridium aciditolerans</name>
    <dbReference type="NCBI Taxonomy" id="339861"/>
    <lineage>
        <taxon>Bacteria</taxon>
        <taxon>Bacillati</taxon>
        <taxon>Bacillota</taxon>
        <taxon>Clostridia</taxon>
        <taxon>Eubacteriales</taxon>
        <taxon>Clostridiaceae</taxon>
        <taxon>Clostridium</taxon>
    </lineage>
</organism>
<dbReference type="GO" id="GO:0022857">
    <property type="term" value="F:transmembrane transporter activity"/>
    <property type="evidence" value="ECO:0007669"/>
    <property type="project" value="InterPro"/>
</dbReference>
<dbReference type="RefSeq" id="WP_211144509.1">
    <property type="nucleotide sequence ID" value="NZ_JAEEGB010000038.1"/>
</dbReference>
<dbReference type="InterPro" id="IPR000522">
    <property type="entry name" value="ABC_transptr_permease_BtuC"/>
</dbReference>
<dbReference type="Pfam" id="PF01032">
    <property type="entry name" value="FecCD"/>
    <property type="match status" value="1"/>
</dbReference>
<dbReference type="EMBL" id="JAEEGB010000038">
    <property type="protein sequence ID" value="MBI6875154.1"/>
    <property type="molecule type" value="Genomic_DNA"/>
</dbReference>
<dbReference type="InterPro" id="IPR037294">
    <property type="entry name" value="ABC_BtuC-like"/>
</dbReference>
<evidence type="ECO:0000256" key="8">
    <source>
        <dbReference type="SAM" id="Phobius"/>
    </source>
</evidence>
<evidence type="ECO:0000256" key="7">
    <source>
        <dbReference type="ARBA" id="ARBA00023136"/>
    </source>
</evidence>
<evidence type="ECO:0000313" key="9">
    <source>
        <dbReference type="EMBL" id="MBI6875154.1"/>
    </source>
</evidence>
<dbReference type="Proteomes" id="UP000622687">
    <property type="component" value="Unassembled WGS sequence"/>
</dbReference>
<gene>
    <name evidence="9" type="ORF">I6U51_20990</name>
</gene>
<evidence type="ECO:0000256" key="1">
    <source>
        <dbReference type="ARBA" id="ARBA00004651"/>
    </source>
</evidence>
<evidence type="ECO:0000256" key="6">
    <source>
        <dbReference type="ARBA" id="ARBA00022989"/>
    </source>
</evidence>
<keyword evidence="10" id="KW-1185">Reference proteome</keyword>
<protein>
    <submittedName>
        <fullName evidence="9">Iron chelate uptake ABC transporter family permease subunit</fullName>
    </submittedName>
</protein>
<evidence type="ECO:0000256" key="5">
    <source>
        <dbReference type="ARBA" id="ARBA00022692"/>
    </source>
</evidence>
<keyword evidence="6 8" id="KW-1133">Transmembrane helix</keyword>
<evidence type="ECO:0000256" key="3">
    <source>
        <dbReference type="ARBA" id="ARBA00022448"/>
    </source>
</evidence>
<name>A0A934I1L7_9CLOT</name>
<dbReference type="PANTHER" id="PTHR30472:SF70">
    <property type="entry name" value="MOLYBDATE IMPORT SYSTEM PERMEASE PROTEIN MOLB"/>
    <property type="match status" value="1"/>
</dbReference>
<comment type="subcellular location">
    <subcellularLocation>
        <location evidence="1">Cell membrane</location>
        <topology evidence="1">Multi-pass membrane protein</topology>
    </subcellularLocation>
</comment>
<dbReference type="AlphaFoldDB" id="A0A934I1L7"/>
<keyword evidence="7 8" id="KW-0472">Membrane</keyword>
<proteinExistence type="inferred from homology"/>
<feature type="transmembrane region" description="Helical" evidence="8">
    <location>
        <begin position="74"/>
        <end position="94"/>
    </location>
</feature>
<reference evidence="9" key="1">
    <citation type="submission" date="2020-12" db="EMBL/GenBank/DDBJ databases">
        <title>Clostridium thailandense sp. nov., a novel acetogenic bacterium isolated from peat land soil in Thailand.</title>
        <authorList>
            <person name="Chaikitkaew S."/>
            <person name="Birkeland N.K."/>
        </authorList>
    </citation>
    <scope>NUCLEOTIDE SEQUENCE</scope>
    <source>
        <strain evidence="9">DSM 17425</strain>
    </source>
</reference>
<comment type="similarity">
    <text evidence="2">Belongs to the binding-protein-dependent transport system permease family. FecCD subfamily.</text>
</comment>
<evidence type="ECO:0000313" key="10">
    <source>
        <dbReference type="Proteomes" id="UP000622687"/>
    </source>
</evidence>
<dbReference type="PANTHER" id="PTHR30472">
    <property type="entry name" value="FERRIC ENTEROBACTIN TRANSPORT SYSTEM PERMEASE PROTEIN"/>
    <property type="match status" value="1"/>
</dbReference>
<dbReference type="SUPFAM" id="SSF81345">
    <property type="entry name" value="ABC transporter involved in vitamin B12 uptake, BtuC"/>
    <property type="match status" value="1"/>
</dbReference>
<keyword evidence="4" id="KW-1003">Cell membrane</keyword>
<dbReference type="GO" id="GO:0005886">
    <property type="term" value="C:plasma membrane"/>
    <property type="evidence" value="ECO:0007669"/>
    <property type="project" value="UniProtKB-SubCell"/>
</dbReference>